<dbReference type="EMBL" id="ML741778">
    <property type="protein sequence ID" value="KAE8329682.1"/>
    <property type="molecule type" value="Genomic_DNA"/>
</dbReference>
<name>A0A5N6X9V2_9EURO</name>
<reference evidence="2" key="1">
    <citation type="submission" date="2019-04" db="EMBL/GenBank/DDBJ databases">
        <title>Friends and foes A comparative genomics studyof 23 Aspergillus species from section Flavi.</title>
        <authorList>
            <consortium name="DOE Joint Genome Institute"/>
            <person name="Kjaerbolling I."/>
            <person name="Vesth T."/>
            <person name="Frisvad J.C."/>
            <person name="Nybo J.L."/>
            <person name="Theobald S."/>
            <person name="Kildgaard S."/>
            <person name="Isbrandt T."/>
            <person name="Kuo A."/>
            <person name="Sato A."/>
            <person name="Lyhne E.K."/>
            <person name="Kogle M.E."/>
            <person name="Wiebenga A."/>
            <person name="Kun R.S."/>
            <person name="Lubbers R.J."/>
            <person name="Makela M.R."/>
            <person name="Barry K."/>
            <person name="Chovatia M."/>
            <person name="Clum A."/>
            <person name="Daum C."/>
            <person name="Haridas S."/>
            <person name="He G."/>
            <person name="LaButti K."/>
            <person name="Lipzen A."/>
            <person name="Mondo S."/>
            <person name="Riley R."/>
            <person name="Salamov A."/>
            <person name="Simmons B.A."/>
            <person name="Magnuson J.K."/>
            <person name="Henrissat B."/>
            <person name="Mortensen U.H."/>
            <person name="Larsen T.O."/>
            <person name="Devries R.P."/>
            <person name="Grigoriev I.V."/>
            <person name="Machida M."/>
            <person name="Baker S.E."/>
            <person name="Andersen M.R."/>
        </authorList>
    </citation>
    <scope>NUCLEOTIDE SEQUENCE [LARGE SCALE GENOMIC DNA]</scope>
    <source>
        <strain evidence="2">CBS 130017</strain>
    </source>
</reference>
<accession>A0A5N6X9V2</accession>
<organism evidence="1 2">
    <name type="scientific">Aspergillus sergii</name>
    <dbReference type="NCBI Taxonomy" id="1034303"/>
    <lineage>
        <taxon>Eukaryota</taxon>
        <taxon>Fungi</taxon>
        <taxon>Dikarya</taxon>
        <taxon>Ascomycota</taxon>
        <taxon>Pezizomycotina</taxon>
        <taxon>Eurotiomycetes</taxon>
        <taxon>Eurotiomycetidae</taxon>
        <taxon>Eurotiales</taxon>
        <taxon>Aspergillaceae</taxon>
        <taxon>Aspergillus</taxon>
        <taxon>Aspergillus subgen. Circumdati</taxon>
    </lineage>
</organism>
<dbReference type="AlphaFoldDB" id="A0A5N6X9V2"/>
<gene>
    <name evidence="1" type="ORF">BDV39DRAFT_171735</name>
</gene>
<protein>
    <submittedName>
        <fullName evidence="1">Uncharacterized protein</fullName>
    </submittedName>
</protein>
<keyword evidence="2" id="KW-1185">Reference proteome</keyword>
<sequence>MRKPFRVQLFRICMEYTPYAGLLSLEYIQMPTTQSSQCSYSSLGLFDPRGSSNCTPRRSIVAVIPKT</sequence>
<dbReference type="Proteomes" id="UP000325945">
    <property type="component" value="Unassembled WGS sequence"/>
</dbReference>
<evidence type="ECO:0000313" key="2">
    <source>
        <dbReference type="Proteomes" id="UP000325945"/>
    </source>
</evidence>
<evidence type="ECO:0000313" key="1">
    <source>
        <dbReference type="EMBL" id="KAE8329682.1"/>
    </source>
</evidence>
<proteinExistence type="predicted"/>